<accession>A0A0E9TDV6</accession>
<proteinExistence type="predicted"/>
<organism evidence="1">
    <name type="scientific">Anguilla anguilla</name>
    <name type="common">European freshwater eel</name>
    <name type="synonym">Muraena anguilla</name>
    <dbReference type="NCBI Taxonomy" id="7936"/>
    <lineage>
        <taxon>Eukaryota</taxon>
        <taxon>Metazoa</taxon>
        <taxon>Chordata</taxon>
        <taxon>Craniata</taxon>
        <taxon>Vertebrata</taxon>
        <taxon>Euteleostomi</taxon>
        <taxon>Actinopterygii</taxon>
        <taxon>Neopterygii</taxon>
        <taxon>Teleostei</taxon>
        <taxon>Anguilliformes</taxon>
        <taxon>Anguillidae</taxon>
        <taxon>Anguilla</taxon>
    </lineage>
</organism>
<name>A0A0E9TDV6_ANGAN</name>
<protein>
    <submittedName>
        <fullName evidence="1">Uncharacterized protein</fullName>
    </submittedName>
</protein>
<dbReference type="EMBL" id="GBXM01057482">
    <property type="protein sequence ID" value="JAH51095.1"/>
    <property type="molecule type" value="Transcribed_RNA"/>
</dbReference>
<reference evidence="1" key="1">
    <citation type="submission" date="2014-11" db="EMBL/GenBank/DDBJ databases">
        <authorList>
            <person name="Amaro Gonzalez C."/>
        </authorList>
    </citation>
    <scope>NUCLEOTIDE SEQUENCE</scope>
</reference>
<reference evidence="1" key="2">
    <citation type="journal article" date="2015" name="Fish Shellfish Immunol.">
        <title>Early steps in the European eel (Anguilla anguilla)-Vibrio vulnificus interaction in the gills: Role of the RtxA13 toxin.</title>
        <authorList>
            <person name="Callol A."/>
            <person name="Pajuelo D."/>
            <person name="Ebbesson L."/>
            <person name="Teles M."/>
            <person name="MacKenzie S."/>
            <person name="Amaro C."/>
        </authorList>
    </citation>
    <scope>NUCLEOTIDE SEQUENCE</scope>
</reference>
<evidence type="ECO:0000313" key="1">
    <source>
        <dbReference type="EMBL" id="JAH51095.1"/>
    </source>
</evidence>
<sequence length="10" mass="1213">MCGRWQLCLC</sequence>